<accession>A0A5P3MRC6</accession>
<dbReference type="InterPro" id="IPR010718">
    <property type="entry name" value="DUF1294"/>
</dbReference>
<feature type="transmembrane region" description="Helical" evidence="1">
    <location>
        <begin position="25"/>
        <end position="46"/>
    </location>
</feature>
<dbReference type="Pfam" id="PF06961">
    <property type="entry name" value="DUF1294"/>
    <property type="match status" value="1"/>
</dbReference>
<dbReference type="KEGG" id="naq:D0T90_06360"/>
<dbReference type="EMBL" id="CP031699">
    <property type="protein sequence ID" value="QEY24157.1"/>
    <property type="molecule type" value="Genomic_DNA"/>
</dbReference>
<keyword evidence="1" id="KW-0812">Transmembrane</keyword>
<evidence type="ECO:0000313" key="3">
    <source>
        <dbReference type="Proteomes" id="UP000325536"/>
    </source>
</evidence>
<reference evidence="2 3" key="1">
    <citation type="submission" date="2018-08" db="EMBL/GenBank/DDBJ databases">
        <title>Neisseria animalis ATCC 49930 complete genome.</title>
        <authorList>
            <person name="Veseli I.A."/>
            <person name="Mascarenhas dos Santos A.C."/>
            <person name="Buttler R."/>
            <person name="Pombert J.-F."/>
        </authorList>
    </citation>
    <scope>NUCLEOTIDE SEQUENCE [LARGE SCALE GENOMIC DNA]</scope>
    <source>
        <strain evidence="2 3">ATCC 49930</strain>
    </source>
</reference>
<evidence type="ECO:0000313" key="2">
    <source>
        <dbReference type="EMBL" id="QEY24157.1"/>
    </source>
</evidence>
<keyword evidence="3" id="KW-1185">Reference proteome</keyword>
<organism evidence="2 3">
    <name type="scientific">Neisseria animalis</name>
    <dbReference type="NCBI Taxonomy" id="492"/>
    <lineage>
        <taxon>Bacteria</taxon>
        <taxon>Pseudomonadati</taxon>
        <taxon>Pseudomonadota</taxon>
        <taxon>Betaproteobacteria</taxon>
        <taxon>Neisseriales</taxon>
        <taxon>Neisseriaceae</taxon>
        <taxon>Neisseria</taxon>
    </lineage>
</organism>
<feature type="transmembrane region" description="Helical" evidence="1">
    <location>
        <begin position="111"/>
        <end position="132"/>
    </location>
</feature>
<keyword evidence="1" id="KW-0472">Membrane</keyword>
<name>A0A5P3MRC6_NEIAN</name>
<evidence type="ECO:0000256" key="1">
    <source>
        <dbReference type="SAM" id="Phobius"/>
    </source>
</evidence>
<proteinExistence type="predicted"/>
<sequence length="137" mass="15175">MGCGIDQILIRRPSAKYRRPHAKPFMNTTALPVILPAAYLIAVAAAVSPKLAAAYLAAGAISFFLYRRDKTAAVRQQRRIPENALHTADLLGGWVGAWAARHRYRHKTAKTSFITVFWLSVAGNAALTYGIWRLTRI</sequence>
<dbReference type="OrthoDB" id="72963at2"/>
<feature type="transmembrane region" description="Helical" evidence="1">
    <location>
        <begin position="52"/>
        <end position="69"/>
    </location>
</feature>
<protein>
    <submittedName>
        <fullName evidence="2">DUF1294 domain-containing protein</fullName>
    </submittedName>
</protein>
<dbReference type="Proteomes" id="UP000325536">
    <property type="component" value="Chromosome"/>
</dbReference>
<gene>
    <name evidence="2" type="ORF">D0T90_06360</name>
</gene>
<dbReference type="AlphaFoldDB" id="A0A5P3MRC6"/>
<keyword evidence="1" id="KW-1133">Transmembrane helix</keyword>